<keyword evidence="1" id="KW-0472">Membrane</keyword>
<organism evidence="2 3">
    <name type="scientific">Antrodiella citrinella</name>
    <dbReference type="NCBI Taxonomy" id="2447956"/>
    <lineage>
        <taxon>Eukaryota</taxon>
        <taxon>Fungi</taxon>
        <taxon>Dikarya</taxon>
        <taxon>Basidiomycota</taxon>
        <taxon>Agaricomycotina</taxon>
        <taxon>Agaricomycetes</taxon>
        <taxon>Polyporales</taxon>
        <taxon>Steccherinaceae</taxon>
        <taxon>Antrodiella</taxon>
    </lineage>
</organism>
<dbReference type="EMBL" id="SGPM01000152">
    <property type="protein sequence ID" value="THH28882.1"/>
    <property type="molecule type" value="Genomic_DNA"/>
</dbReference>
<protein>
    <submittedName>
        <fullName evidence="2">Uncharacterized protein</fullName>
    </submittedName>
</protein>
<feature type="transmembrane region" description="Helical" evidence="1">
    <location>
        <begin position="64"/>
        <end position="86"/>
    </location>
</feature>
<accession>A0A4S4MRW4</accession>
<sequence>MHLTVRRSVSNALCPPETPFCKPSTGPGPSMVGHQKDNALIGQPYVSTGDYSSPHVDASSQAEINAIGVVVIIVILMVLVCLWAGLADWPRGKIKAWVKGRVAKRSERARRKTQALATTTSNAIAEVKGSPTSAKDLSQADIESAVGMINNSMANRTVGPALTMQKNISSTSTVVEEEVMRSVEGSLPPIHVQGTVTSLPKLAEPTRAVVRDSSWPKLPIIPPGSPLGSLRVNRK</sequence>
<dbReference type="OrthoDB" id="10596126at2759"/>
<reference evidence="2 3" key="1">
    <citation type="submission" date="2019-02" db="EMBL/GenBank/DDBJ databases">
        <title>Genome sequencing of the rare red list fungi Antrodiella citrinella (Flaviporus citrinellus).</title>
        <authorList>
            <person name="Buettner E."/>
            <person name="Kellner H."/>
        </authorList>
    </citation>
    <scope>NUCLEOTIDE SEQUENCE [LARGE SCALE GENOMIC DNA]</scope>
    <source>
        <strain evidence="2 3">DSM 108506</strain>
    </source>
</reference>
<proteinExistence type="predicted"/>
<keyword evidence="1" id="KW-1133">Transmembrane helix</keyword>
<evidence type="ECO:0000313" key="3">
    <source>
        <dbReference type="Proteomes" id="UP000308730"/>
    </source>
</evidence>
<evidence type="ECO:0000313" key="2">
    <source>
        <dbReference type="EMBL" id="THH28882.1"/>
    </source>
</evidence>
<dbReference type="Proteomes" id="UP000308730">
    <property type="component" value="Unassembled WGS sequence"/>
</dbReference>
<gene>
    <name evidence="2" type="ORF">EUX98_g5296</name>
</gene>
<comment type="caution">
    <text evidence="2">The sequence shown here is derived from an EMBL/GenBank/DDBJ whole genome shotgun (WGS) entry which is preliminary data.</text>
</comment>
<evidence type="ECO:0000256" key="1">
    <source>
        <dbReference type="SAM" id="Phobius"/>
    </source>
</evidence>
<keyword evidence="3" id="KW-1185">Reference proteome</keyword>
<name>A0A4S4MRW4_9APHY</name>
<keyword evidence="1" id="KW-0812">Transmembrane</keyword>
<dbReference type="AlphaFoldDB" id="A0A4S4MRW4"/>